<dbReference type="Pfam" id="PF02566">
    <property type="entry name" value="OsmC"/>
    <property type="match status" value="1"/>
</dbReference>
<keyword evidence="2" id="KW-1185">Reference proteome</keyword>
<gene>
    <name evidence="1" type="ORF">B0H63DRAFT_477467</name>
</gene>
<dbReference type="AlphaFoldDB" id="A0AAE0NBU0"/>
<reference evidence="1" key="1">
    <citation type="journal article" date="2023" name="Mol. Phylogenet. Evol.">
        <title>Genome-scale phylogeny and comparative genomics of the fungal order Sordariales.</title>
        <authorList>
            <person name="Hensen N."/>
            <person name="Bonometti L."/>
            <person name="Westerberg I."/>
            <person name="Brannstrom I.O."/>
            <person name="Guillou S."/>
            <person name="Cros-Aarteil S."/>
            <person name="Calhoun S."/>
            <person name="Haridas S."/>
            <person name="Kuo A."/>
            <person name="Mondo S."/>
            <person name="Pangilinan J."/>
            <person name="Riley R."/>
            <person name="LaButti K."/>
            <person name="Andreopoulos B."/>
            <person name="Lipzen A."/>
            <person name="Chen C."/>
            <person name="Yan M."/>
            <person name="Daum C."/>
            <person name="Ng V."/>
            <person name="Clum A."/>
            <person name="Steindorff A."/>
            <person name="Ohm R.A."/>
            <person name="Martin F."/>
            <person name="Silar P."/>
            <person name="Natvig D.O."/>
            <person name="Lalanne C."/>
            <person name="Gautier V."/>
            <person name="Ament-Velasquez S.L."/>
            <person name="Kruys A."/>
            <person name="Hutchinson M.I."/>
            <person name="Powell A.J."/>
            <person name="Barry K."/>
            <person name="Miller A.N."/>
            <person name="Grigoriev I.V."/>
            <person name="Debuchy R."/>
            <person name="Gladieux P."/>
            <person name="Hiltunen Thoren M."/>
            <person name="Johannesson H."/>
        </authorList>
    </citation>
    <scope>NUCLEOTIDE SEQUENCE</scope>
    <source>
        <strain evidence="1">CBS 232.78</strain>
    </source>
</reference>
<dbReference type="SUPFAM" id="SSF82784">
    <property type="entry name" value="OsmC-like"/>
    <property type="match status" value="1"/>
</dbReference>
<dbReference type="PANTHER" id="PTHR35368">
    <property type="entry name" value="HYDROPEROXIDE REDUCTASE"/>
    <property type="match status" value="1"/>
</dbReference>
<dbReference type="Gene3D" id="3.30.300.20">
    <property type="match status" value="1"/>
</dbReference>
<dbReference type="InterPro" id="IPR015946">
    <property type="entry name" value="KH_dom-like_a/b"/>
</dbReference>
<accession>A0AAE0NBU0</accession>
<dbReference type="InterPro" id="IPR003718">
    <property type="entry name" value="OsmC/Ohr_fam"/>
</dbReference>
<evidence type="ECO:0000313" key="2">
    <source>
        <dbReference type="Proteomes" id="UP001285441"/>
    </source>
</evidence>
<proteinExistence type="predicted"/>
<sequence length="191" mass="20906">MFSSCLTPLVRTRLILRTPRASQGRPFSRCTPLLSQSTIPVQVTGTGTGTVQSVAVKDKPYTFQADTYTALGGTDASPSPVAYALASLSSCNQVTGFVVARDHGIRLGKWKIKVDGVLPTAVLVGGAKEGNPNWESVRLEVRVQTDLNAKGEEEEGRFRYFVDEVERRCPITQLFKLSGVRFESVWVNEVL</sequence>
<dbReference type="PANTHER" id="PTHR35368:SF1">
    <property type="entry name" value="HYDROPEROXIDE REDUCTASE"/>
    <property type="match status" value="1"/>
</dbReference>
<reference evidence="1" key="2">
    <citation type="submission" date="2023-06" db="EMBL/GenBank/DDBJ databases">
        <authorList>
            <consortium name="Lawrence Berkeley National Laboratory"/>
            <person name="Haridas S."/>
            <person name="Hensen N."/>
            <person name="Bonometti L."/>
            <person name="Westerberg I."/>
            <person name="Brannstrom I.O."/>
            <person name="Guillou S."/>
            <person name="Cros-Aarteil S."/>
            <person name="Calhoun S."/>
            <person name="Kuo A."/>
            <person name="Mondo S."/>
            <person name="Pangilinan J."/>
            <person name="Riley R."/>
            <person name="LaButti K."/>
            <person name="Andreopoulos B."/>
            <person name="Lipzen A."/>
            <person name="Chen C."/>
            <person name="Yanf M."/>
            <person name="Daum C."/>
            <person name="Ng V."/>
            <person name="Clum A."/>
            <person name="Steindorff A."/>
            <person name="Ohm R."/>
            <person name="Martin F."/>
            <person name="Silar P."/>
            <person name="Natvig D."/>
            <person name="Lalanne C."/>
            <person name="Gautier V."/>
            <person name="Ament-velasquez S.L."/>
            <person name="Kruys A."/>
            <person name="Hutchinson M.I."/>
            <person name="Powell A.J."/>
            <person name="Barry K."/>
            <person name="Miller A.N."/>
            <person name="Grigoriev I.V."/>
            <person name="Debuchy R."/>
            <person name="Gladieux P."/>
            <person name="Thoren M.H."/>
            <person name="Johannesson H."/>
        </authorList>
    </citation>
    <scope>NUCLEOTIDE SEQUENCE</scope>
    <source>
        <strain evidence="1">CBS 232.78</strain>
    </source>
</reference>
<dbReference type="Proteomes" id="UP001285441">
    <property type="component" value="Unassembled WGS sequence"/>
</dbReference>
<dbReference type="InterPro" id="IPR052924">
    <property type="entry name" value="OsmC/Ohr_hydroprdx_reductase"/>
</dbReference>
<evidence type="ECO:0000313" key="1">
    <source>
        <dbReference type="EMBL" id="KAK3377593.1"/>
    </source>
</evidence>
<protein>
    <submittedName>
        <fullName evidence="1">OsmC family protein</fullName>
    </submittedName>
</protein>
<organism evidence="1 2">
    <name type="scientific">Podospora didyma</name>
    <dbReference type="NCBI Taxonomy" id="330526"/>
    <lineage>
        <taxon>Eukaryota</taxon>
        <taxon>Fungi</taxon>
        <taxon>Dikarya</taxon>
        <taxon>Ascomycota</taxon>
        <taxon>Pezizomycotina</taxon>
        <taxon>Sordariomycetes</taxon>
        <taxon>Sordariomycetidae</taxon>
        <taxon>Sordariales</taxon>
        <taxon>Podosporaceae</taxon>
        <taxon>Podospora</taxon>
    </lineage>
</organism>
<dbReference type="InterPro" id="IPR036102">
    <property type="entry name" value="OsmC/Ohrsf"/>
</dbReference>
<dbReference type="EMBL" id="JAULSW010000006">
    <property type="protein sequence ID" value="KAK3377593.1"/>
    <property type="molecule type" value="Genomic_DNA"/>
</dbReference>
<comment type="caution">
    <text evidence="1">The sequence shown here is derived from an EMBL/GenBank/DDBJ whole genome shotgun (WGS) entry which is preliminary data.</text>
</comment>
<name>A0AAE0NBU0_9PEZI</name>